<sequence>MLALRRSAELFRKSLTLSQCERGVSLSATTRLREIIEKKQDKVLTIEGVDLPQKNEHMLLKIDSKACPLCATELDVKHTDVLILKQFIQSNGEMLPRNITKLCKVQHKRMSILVKMAQAAGLLPCESIERKEDGSVIGPRWKSFNTYYDENTIKFKYRR</sequence>
<proteinExistence type="predicted"/>
<dbReference type="Pfam" id="PF01084">
    <property type="entry name" value="Ribosomal_S18"/>
    <property type="match status" value="1"/>
</dbReference>
<protein>
    <submittedName>
        <fullName evidence="4">39S ribosomal protein S18a, mitochondrial</fullName>
    </submittedName>
</protein>
<dbReference type="PANTHER" id="PTHR13479:SF66">
    <property type="entry name" value="LARGE RIBOSOMAL SUBUNIT PROTEIN ML66"/>
    <property type="match status" value="1"/>
</dbReference>
<evidence type="ECO:0000313" key="4">
    <source>
        <dbReference type="RefSeq" id="XP_011640153.1"/>
    </source>
</evidence>
<dbReference type="Gene3D" id="4.10.640.10">
    <property type="entry name" value="Ribosomal protein S18"/>
    <property type="match status" value="1"/>
</dbReference>
<dbReference type="GeneID" id="105429103"/>
<dbReference type="OrthoDB" id="10054543at2759"/>
<gene>
    <name evidence="4" type="primary">LOC105429103</name>
</gene>
<name>A0A6I9WGE9_9HYME</name>
<keyword evidence="3" id="KW-1185">Reference proteome</keyword>
<reference evidence="4" key="1">
    <citation type="submission" date="2025-08" db="UniProtKB">
        <authorList>
            <consortium name="RefSeq"/>
        </authorList>
    </citation>
    <scope>IDENTIFICATION</scope>
</reference>
<dbReference type="SUPFAM" id="SSF46911">
    <property type="entry name" value="Ribosomal protein S18"/>
    <property type="match status" value="1"/>
</dbReference>
<dbReference type="GO" id="GO:0003735">
    <property type="term" value="F:structural constituent of ribosome"/>
    <property type="evidence" value="ECO:0007669"/>
    <property type="project" value="InterPro"/>
</dbReference>
<dbReference type="GO" id="GO:0032543">
    <property type="term" value="P:mitochondrial translation"/>
    <property type="evidence" value="ECO:0007669"/>
    <property type="project" value="TreeGrafter"/>
</dbReference>
<accession>A0A6I9WGE9</accession>
<dbReference type="AlphaFoldDB" id="A0A6I9WGE9"/>
<dbReference type="CTD" id="55168"/>
<evidence type="ECO:0000256" key="2">
    <source>
        <dbReference type="ARBA" id="ARBA00023274"/>
    </source>
</evidence>
<dbReference type="PANTHER" id="PTHR13479">
    <property type="entry name" value="30S RIBOSOMAL PROTEIN S18"/>
    <property type="match status" value="1"/>
</dbReference>
<evidence type="ECO:0000256" key="1">
    <source>
        <dbReference type="ARBA" id="ARBA00022980"/>
    </source>
</evidence>
<evidence type="ECO:0000313" key="3">
    <source>
        <dbReference type="Proteomes" id="UP000504615"/>
    </source>
</evidence>
<organism evidence="3 4">
    <name type="scientific">Pogonomyrmex barbatus</name>
    <name type="common">red harvester ant</name>
    <dbReference type="NCBI Taxonomy" id="144034"/>
    <lineage>
        <taxon>Eukaryota</taxon>
        <taxon>Metazoa</taxon>
        <taxon>Ecdysozoa</taxon>
        <taxon>Arthropoda</taxon>
        <taxon>Hexapoda</taxon>
        <taxon>Insecta</taxon>
        <taxon>Pterygota</taxon>
        <taxon>Neoptera</taxon>
        <taxon>Endopterygota</taxon>
        <taxon>Hymenoptera</taxon>
        <taxon>Apocrita</taxon>
        <taxon>Aculeata</taxon>
        <taxon>Formicoidea</taxon>
        <taxon>Formicidae</taxon>
        <taxon>Myrmicinae</taxon>
        <taxon>Pogonomyrmex</taxon>
    </lineage>
</organism>
<dbReference type="GO" id="GO:0005763">
    <property type="term" value="C:mitochondrial small ribosomal subunit"/>
    <property type="evidence" value="ECO:0007669"/>
    <property type="project" value="TreeGrafter"/>
</dbReference>
<keyword evidence="1 4" id="KW-0689">Ribosomal protein</keyword>
<dbReference type="InterPro" id="IPR001648">
    <property type="entry name" value="Ribosomal_bS18"/>
</dbReference>
<keyword evidence="2" id="KW-0687">Ribonucleoprotein</keyword>
<dbReference type="RefSeq" id="XP_011640153.1">
    <property type="nucleotide sequence ID" value="XM_011641851.2"/>
</dbReference>
<dbReference type="Proteomes" id="UP000504615">
    <property type="component" value="Unplaced"/>
</dbReference>
<dbReference type="InterPro" id="IPR036870">
    <property type="entry name" value="Ribosomal_bS18_sf"/>
</dbReference>
<dbReference type="KEGG" id="pbar:105429103"/>
<dbReference type="GO" id="GO:0070181">
    <property type="term" value="F:small ribosomal subunit rRNA binding"/>
    <property type="evidence" value="ECO:0007669"/>
    <property type="project" value="TreeGrafter"/>
</dbReference>